<accession>A0AAD2JM91</accession>
<sequence>MYTFDTMHPNGVESEDITTLLRKLRRQEDYSRSSVIETMFQSLIVNKEIEKEESKFDFIMDDGIEMMAQAILDRTCSSEHIAQGLRILFAIAEESRCHWISVFNGMGRVKGIFEFLEFYRLNSTILSKILFLMTKLAEHGIFHFKASHVIRSIWFFDLILEGLEEHPGSMDLYQAFCQYMGCYKKRCPPREVHQRIVTYLMNGLASASNSNSLECKASGRSVLERFCFGTICSRRRSKDCAQNRVTSFGCHRPAAAA</sequence>
<dbReference type="AlphaFoldDB" id="A0AAD2JM91"/>
<protein>
    <submittedName>
        <fullName evidence="1">Uncharacterized protein</fullName>
    </submittedName>
</protein>
<keyword evidence="2" id="KW-1185">Reference proteome</keyword>
<proteinExistence type="predicted"/>
<comment type="caution">
    <text evidence="1">The sequence shown here is derived from an EMBL/GenBank/DDBJ whole genome shotgun (WGS) entry which is preliminary data.</text>
</comment>
<dbReference type="EMBL" id="CAKOGP040002091">
    <property type="protein sequence ID" value="CAJ1961635.1"/>
    <property type="molecule type" value="Genomic_DNA"/>
</dbReference>
<name>A0AAD2JM91_9STRA</name>
<gene>
    <name evidence="1" type="ORF">CYCCA115_LOCUS19295</name>
</gene>
<dbReference type="Proteomes" id="UP001295423">
    <property type="component" value="Unassembled WGS sequence"/>
</dbReference>
<reference evidence="1" key="1">
    <citation type="submission" date="2023-08" db="EMBL/GenBank/DDBJ databases">
        <authorList>
            <person name="Audoor S."/>
            <person name="Bilcke G."/>
        </authorList>
    </citation>
    <scope>NUCLEOTIDE SEQUENCE</scope>
</reference>
<evidence type="ECO:0000313" key="1">
    <source>
        <dbReference type="EMBL" id="CAJ1961635.1"/>
    </source>
</evidence>
<organism evidence="1 2">
    <name type="scientific">Cylindrotheca closterium</name>
    <dbReference type="NCBI Taxonomy" id="2856"/>
    <lineage>
        <taxon>Eukaryota</taxon>
        <taxon>Sar</taxon>
        <taxon>Stramenopiles</taxon>
        <taxon>Ochrophyta</taxon>
        <taxon>Bacillariophyta</taxon>
        <taxon>Bacillariophyceae</taxon>
        <taxon>Bacillariophycidae</taxon>
        <taxon>Bacillariales</taxon>
        <taxon>Bacillariaceae</taxon>
        <taxon>Cylindrotheca</taxon>
    </lineage>
</organism>
<evidence type="ECO:0000313" key="2">
    <source>
        <dbReference type="Proteomes" id="UP001295423"/>
    </source>
</evidence>